<organism evidence="1 2">
    <name type="scientific">Chlorobaculum thiosulfatiphilum</name>
    <name type="common">Chlorobium limicola f.sp. thiosulfatophilum</name>
    <dbReference type="NCBI Taxonomy" id="115852"/>
    <lineage>
        <taxon>Bacteria</taxon>
        <taxon>Pseudomonadati</taxon>
        <taxon>Chlorobiota</taxon>
        <taxon>Chlorobiia</taxon>
        <taxon>Chlorobiales</taxon>
        <taxon>Chlorobiaceae</taxon>
        <taxon>Chlorobaculum</taxon>
    </lineage>
</organism>
<dbReference type="InterPro" id="IPR002837">
    <property type="entry name" value="DUF123"/>
</dbReference>
<comment type="caution">
    <text evidence="1">The sequence shown here is derived from an EMBL/GenBank/DDBJ whole genome shotgun (WGS) entry which is preliminary data.</text>
</comment>
<reference evidence="1 2" key="1">
    <citation type="submission" date="2019-05" db="EMBL/GenBank/DDBJ databases">
        <title>Draft Whole-Genome sequence of the green sulfur bacterium Chlorobaculum thiosulfatiphilum DSM 249.</title>
        <authorList>
            <person name="Meyer T.E."/>
            <person name="Kyndt J.A."/>
        </authorList>
    </citation>
    <scope>NUCLEOTIDE SEQUENCE [LARGE SCALE GENOMIC DNA]</scope>
    <source>
        <strain evidence="1 2">DSM 249</strain>
    </source>
</reference>
<gene>
    <name evidence="1" type="ORF">FGF66_10360</name>
</gene>
<evidence type="ECO:0000313" key="2">
    <source>
        <dbReference type="Proteomes" id="UP000308271"/>
    </source>
</evidence>
<dbReference type="AlphaFoldDB" id="A0A5C4S378"/>
<evidence type="ECO:0000313" key="1">
    <source>
        <dbReference type="EMBL" id="TNJ37602.1"/>
    </source>
</evidence>
<dbReference type="Pfam" id="PF01986">
    <property type="entry name" value="DUF123"/>
    <property type="match status" value="1"/>
</dbReference>
<sequence>MQFRPMQYSIFGQKSRQGSYILLIDLDRRIEVAFGKFRKGAPLELQPGHYVYVGSALGGAKGRFPLASRLLRHASRSEGRDAHAIRSALLDLFMSWGYRQPGSQGTKKLHWHIDYLLDRKEAEIGHVFLFPGEARLEPQLAGQLASMPGASPVADRLGAQDAASGTHLFRVDDTAAVVAELEKVFATSVASRRNSRIE</sequence>
<protein>
    <submittedName>
        <fullName evidence="1">GIY-YIG nuclease family protein</fullName>
    </submittedName>
</protein>
<proteinExistence type="predicted"/>
<keyword evidence="2" id="KW-1185">Reference proteome</keyword>
<dbReference type="OrthoDB" id="9811593at2"/>
<dbReference type="EMBL" id="VDCH01000026">
    <property type="protein sequence ID" value="TNJ37602.1"/>
    <property type="molecule type" value="Genomic_DNA"/>
</dbReference>
<accession>A0A5C4S378</accession>
<dbReference type="PANTHER" id="PTHR37460:SF1">
    <property type="entry name" value="ENDONUCLEASE III"/>
    <property type="match status" value="1"/>
</dbReference>
<dbReference type="Proteomes" id="UP000308271">
    <property type="component" value="Unassembled WGS sequence"/>
</dbReference>
<name>A0A5C4S378_CHLTI</name>
<dbReference type="CDD" id="cd10441">
    <property type="entry name" value="GIY-YIG_COG1833"/>
    <property type="match status" value="1"/>
</dbReference>
<dbReference type="PANTHER" id="PTHR37460">
    <property type="entry name" value="ENDONUCLEASE III"/>
    <property type="match status" value="1"/>
</dbReference>